<gene>
    <name evidence="3" type="ORF">EA71_02295</name>
</gene>
<dbReference type="Pfam" id="PF07859">
    <property type="entry name" value="Abhydrolase_3"/>
    <property type="match status" value="1"/>
</dbReference>
<dbReference type="SUPFAM" id="SSF53474">
    <property type="entry name" value="alpha/beta-Hydrolases"/>
    <property type="match status" value="1"/>
</dbReference>
<organism evidence="3 4">
    <name type="scientific">Enterococcus durans</name>
    <dbReference type="NCBI Taxonomy" id="53345"/>
    <lineage>
        <taxon>Bacteria</taxon>
        <taxon>Bacillati</taxon>
        <taxon>Bacillota</taxon>
        <taxon>Bacilli</taxon>
        <taxon>Lactobacillales</taxon>
        <taxon>Enterococcaceae</taxon>
        <taxon>Enterococcus</taxon>
    </lineage>
</organism>
<dbReference type="InterPro" id="IPR029058">
    <property type="entry name" value="AB_hydrolase_fold"/>
</dbReference>
<proteinExistence type="predicted"/>
<feature type="domain" description="Alpha/beta hydrolase fold-3" evidence="2">
    <location>
        <begin position="28"/>
        <end position="237"/>
    </location>
</feature>
<name>A0A367CGB5_9ENTE</name>
<dbReference type="InterPro" id="IPR013094">
    <property type="entry name" value="AB_hydrolase_3"/>
</dbReference>
<evidence type="ECO:0000313" key="4">
    <source>
        <dbReference type="Proteomes" id="UP000252797"/>
    </source>
</evidence>
<dbReference type="AlphaFoldDB" id="A0A367CGB5"/>
<protein>
    <recommendedName>
        <fullName evidence="2">Alpha/beta hydrolase fold-3 domain-containing protein</fullName>
    </recommendedName>
</protein>
<accession>A0A367CGB5</accession>
<reference evidence="3 4" key="1">
    <citation type="submission" date="2015-06" db="EMBL/GenBank/DDBJ databases">
        <title>The Genome Sequence of Enterococcus durans 4EA1.</title>
        <authorList>
            <consortium name="The Broad Institute Genomics Platform"/>
            <consortium name="The Broad Institute Genome Sequencing Center for Infectious Disease"/>
            <person name="Earl A.M."/>
            <person name="Van Tyne D."/>
            <person name="Lebreton F."/>
            <person name="Saavedra J.T."/>
            <person name="Gilmore M.S."/>
            <person name="Manson Mcguire A."/>
            <person name="Clock S."/>
            <person name="Crupain M."/>
            <person name="Rangan U."/>
            <person name="Young S."/>
            <person name="Abouelleil A."/>
            <person name="Cao P."/>
            <person name="Chapman S.B."/>
            <person name="Griggs A."/>
            <person name="Priest M."/>
            <person name="Shea T."/>
            <person name="Wortman J."/>
            <person name="Nusbaum C."/>
            <person name="Birren B."/>
        </authorList>
    </citation>
    <scope>NUCLEOTIDE SEQUENCE [LARGE SCALE GENOMIC DNA]</scope>
    <source>
        <strain evidence="3 4">4EA1</strain>
    </source>
</reference>
<dbReference type="GO" id="GO:0016787">
    <property type="term" value="F:hydrolase activity"/>
    <property type="evidence" value="ECO:0007669"/>
    <property type="project" value="UniProtKB-KW"/>
</dbReference>
<dbReference type="Gene3D" id="3.40.50.1820">
    <property type="entry name" value="alpha/beta hydrolase"/>
    <property type="match status" value="1"/>
</dbReference>
<dbReference type="PANTHER" id="PTHR48081">
    <property type="entry name" value="AB HYDROLASE SUPERFAMILY PROTEIN C4A8.06C"/>
    <property type="match status" value="1"/>
</dbReference>
<evidence type="ECO:0000256" key="1">
    <source>
        <dbReference type="ARBA" id="ARBA00022801"/>
    </source>
</evidence>
<dbReference type="RefSeq" id="WP_113846159.1">
    <property type="nucleotide sequence ID" value="NZ_LEPB01000004.1"/>
</dbReference>
<dbReference type="InterPro" id="IPR050300">
    <property type="entry name" value="GDXG_lipolytic_enzyme"/>
</dbReference>
<evidence type="ECO:0000313" key="3">
    <source>
        <dbReference type="EMBL" id="RCA11536.1"/>
    </source>
</evidence>
<dbReference type="STRING" id="53345.LIU_11945"/>
<dbReference type="EMBL" id="LEPB01000004">
    <property type="protein sequence ID" value="RCA11536.1"/>
    <property type="molecule type" value="Genomic_DNA"/>
</dbReference>
<evidence type="ECO:0000259" key="2">
    <source>
        <dbReference type="Pfam" id="PF07859"/>
    </source>
</evidence>
<comment type="caution">
    <text evidence="3">The sequence shown here is derived from an EMBL/GenBank/DDBJ whole genome shotgun (WGS) entry which is preliminary data.</text>
</comment>
<keyword evidence="1" id="KW-0378">Hydrolase</keyword>
<sequence length="257" mass="28260">MVQEMIYDVENQLACDVYQPNVTKGTIILIHGGGWFRGDKQKESALAEQLRTIGYLVIAPNYRLAPNYLYPAALKDVLKVYDWLLASDLPVEKGKIAALGSSAGGNLAIELALQKGIAAASWSGIIDLADWVAKHPDVIAEMNQNPNFDQQESRQIDQGGTNDAFYKWFILNYVGQDQVLLQQADPLQRVSAESGPIFLANSLEELVPLSGVYKLQQSLAEQKVPSESKLIAGSQHGEGYADEVFANTLNFLQEYLG</sequence>
<dbReference type="Proteomes" id="UP000252797">
    <property type="component" value="Unassembled WGS sequence"/>
</dbReference>